<reference evidence="1" key="1">
    <citation type="submission" date="2022-04" db="EMBL/GenBank/DDBJ databases">
        <title>Genome of the entomopathogenic fungus Entomophthora muscae.</title>
        <authorList>
            <person name="Elya C."/>
            <person name="Lovett B.R."/>
            <person name="Lee E."/>
            <person name="Macias A.M."/>
            <person name="Hajek A.E."/>
            <person name="De Bivort B.L."/>
            <person name="Kasson M.T."/>
            <person name="De Fine Licht H.H."/>
            <person name="Stajich J.E."/>
        </authorList>
    </citation>
    <scope>NUCLEOTIDE SEQUENCE</scope>
    <source>
        <strain evidence="1">Berkeley</strain>
    </source>
</reference>
<dbReference type="EMBL" id="QTSX02003093">
    <property type="protein sequence ID" value="KAJ9071866.1"/>
    <property type="molecule type" value="Genomic_DNA"/>
</dbReference>
<proteinExistence type="predicted"/>
<sequence length="57" mass="6584">MWNPANYPSPDDIEEVIDFRPQKSDFDQHYNTVVVKSVPESPIAELHPELSFNVLLD</sequence>
<evidence type="ECO:0000313" key="2">
    <source>
        <dbReference type="Proteomes" id="UP001165960"/>
    </source>
</evidence>
<comment type="caution">
    <text evidence="1">The sequence shown here is derived from an EMBL/GenBank/DDBJ whole genome shotgun (WGS) entry which is preliminary data.</text>
</comment>
<name>A0ACC2TBD0_9FUNG</name>
<evidence type="ECO:0000313" key="1">
    <source>
        <dbReference type="EMBL" id="KAJ9071866.1"/>
    </source>
</evidence>
<protein>
    <submittedName>
        <fullName evidence="1">Uncharacterized protein</fullName>
    </submittedName>
</protein>
<dbReference type="Proteomes" id="UP001165960">
    <property type="component" value="Unassembled WGS sequence"/>
</dbReference>
<organism evidence="1 2">
    <name type="scientific">Entomophthora muscae</name>
    <dbReference type="NCBI Taxonomy" id="34485"/>
    <lineage>
        <taxon>Eukaryota</taxon>
        <taxon>Fungi</taxon>
        <taxon>Fungi incertae sedis</taxon>
        <taxon>Zoopagomycota</taxon>
        <taxon>Entomophthoromycotina</taxon>
        <taxon>Entomophthoromycetes</taxon>
        <taxon>Entomophthorales</taxon>
        <taxon>Entomophthoraceae</taxon>
        <taxon>Entomophthora</taxon>
    </lineage>
</organism>
<accession>A0ACC2TBD0</accession>
<gene>
    <name evidence="1" type="ORF">DSO57_1032958</name>
</gene>
<keyword evidence="2" id="KW-1185">Reference proteome</keyword>